<feature type="compositionally biased region" description="Basic and acidic residues" evidence="1">
    <location>
        <begin position="8"/>
        <end position="25"/>
    </location>
</feature>
<sequence length="179" mass="20352">MSAMRLFDGIDREGRPFEGRERNYTGDDPPGAQELALGPNALEWIFDRGARRREFVHGGNPRVQSEPRSESVDGQNEHDKSEGLLGEVPFACWCRQPWPGDDTPTPDMIEGPYCALGDGHWDFMLAGRTLDTKWTRYYTGVFLPRYDKGLLADAGVLVTATREDHIHRLVGWMMRADWL</sequence>
<name>A0A0F8VXQ6_9ZZZZ</name>
<evidence type="ECO:0000313" key="2">
    <source>
        <dbReference type="EMBL" id="KKK49127.1"/>
    </source>
</evidence>
<gene>
    <name evidence="2" type="ORF">LCGC14_3138220</name>
</gene>
<organism evidence="2">
    <name type="scientific">marine sediment metagenome</name>
    <dbReference type="NCBI Taxonomy" id="412755"/>
    <lineage>
        <taxon>unclassified sequences</taxon>
        <taxon>metagenomes</taxon>
        <taxon>ecological metagenomes</taxon>
    </lineage>
</organism>
<feature type="non-terminal residue" evidence="2">
    <location>
        <position position="179"/>
    </location>
</feature>
<protein>
    <submittedName>
        <fullName evidence="2">Uncharacterized protein</fullName>
    </submittedName>
</protein>
<proteinExistence type="predicted"/>
<feature type="region of interest" description="Disordered" evidence="1">
    <location>
        <begin position="56"/>
        <end position="82"/>
    </location>
</feature>
<feature type="region of interest" description="Disordered" evidence="1">
    <location>
        <begin position="1"/>
        <end position="34"/>
    </location>
</feature>
<accession>A0A0F8VXQ6</accession>
<feature type="compositionally biased region" description="Basic and acidic residues" evidence="1">
    <location>
        <begin position="65"/>
        <end position="82"/>
    </location>
</feature>
<comment type="caution">
    <text evidence="2">The sequence shown here is derived from an EMBL/GenBank/DDBJ whole genome shotgun (WGS) entry which is preliminary data.</text>
</comment>
<reference evidence="2" key="1">
    <citation type="journal article" date="2015" name="Nature">
        <title>Complex archaea that bridge the gap between prokaryotes and eukaryotes.</title>
        <authorList>
            <person name="Spang A."/>
            <person name="Saw J.H."/>
            <person name="Jorgensen S.L."/>
            <person name="Zaremba-Niedzwiedzka K."/>
            <person name="Martijn J."/>
            <person name="Lind A.E."/>
            <person name="van Eijk R."/>
            <person name="Schleper C."/>
            <person name="Guy L."/>
            <person name="Ettema T.J."/>
        </authorList>
    </citation>
    <scope>NUCLEOTIDE SEQUENCE</scope>
</reference>
<evidence type="ECO:0000256" key="1">
    <source>
        <dbReference type="SAM" id="MobiDB-lite"/>
    </source>
</evidence>
<dbReference type="EMBL" id="LAZR01068712">
    <property type="protein sequence ID" value="KKK49127.1"/>
    <property type="molecule type" value="Genomic_DNA"/>
</dbReference>
<dbReference type="AlphaFoldDB" id="A0A0F8VXQ6"/>